<dbReference type="PANTHER" id="PTHR44688">
    <property type="entry name" value="DNA-BINDING TRANSCRIPTIONAL ACTIVATOR DEVR_DOSR"/>
    <property type="match status" value="1"/>
</dbReference>
<dbReference type="PROSITE" id="PS50043">
    <property type="entry name" value="HTH_LUXR_2"/>
    <property type="match status" value="1"/>
</dbReference>
<sequence length="54" mass="6105">MSEGLTTKQIAEKAYISENTVKQHLKRVFAKTDVSNRAELVQLIWSAVDNRKGT</sequence>
<evidence type="ECO:0000259" key="4">
    <source>
        <dbReference type="PROSITE" id="PS50043"/>
    </source>
</evidence>
<evidence type="ECO:0000256" key="3">
    <source>
        <dbReference type="ARBA" id="ARBA00023163"/>
    </source>
</evidence>
<dbReference type="Proteomes" id="UP001066327">
    <property type="component" value="Unassembled WGS sequence"/>
</dbReference>
<name>A0ABT4NS43_RHOOP</name>
<evidence type="ECO:0000313" key="5">
    <source>
        <dbReference type="EMBL" id="MCZ4590006.1"/>
    </source>
</evidence>
<evidence type="ECO:0000313" key="6">
    <source>
        <dbReference type="Proteomes" id="UP001066327"/>
    </source>
</evidence>
<dbReference type="PANTHER" id="PTHR44688:SF16">
    <property type="entry name" value="DNA-BINDING TRANSCRIPTIONAL ACTIVATOR DEVR_DOSR"/>
    <property type="match status" value="1"/>
</dbReference>
<keyword evidence="3" id="KW-0804">Transcription</keyword>
<accession>A0ABT4NS43</accession>
<dbReference type="InterPro" id="IPR036388">
    <property type="entry name" value="WH-like_DNA-bd_sf"/>
</dbReference>
<feature type="domain" description="HTH luxR-type" evidence="4">
    <location>
        <begin position="1"/>
        <end position="48"/>
    </location>
</feature>
<keyword evidence="2" id="KW-0238">DNA-binding</keyword>
<dbReference type="RefSeq" id="WP_269592757.1">
    <property type="nucleotide sequence ID" value="NZ_JAPWIS010000039.1"/>
</dbReference>
<dbReference type="SUPFAM" id="SSF46894">
    <property type="entry name" value="C-terminal effector domain of the bipartite response regulators"/>
    <property type="match status" value="1"/>
</dbReference>
<dbReference type="SMART" id="SM00421">
    <property type="entry name" value="HTH_LUXR"/>
    <property type="match status" value="1"/>
</dbReference>
<keyword evidence="6" id="KW-1185">Reference proteome</keyword>
<evidence type="ECO:0000256" key="2">
    <source>
        <dbReference type="ARBA" id="ARBA00023125"/>
    </source>
</evidence>
<comment type="caution">
    <text evidence="5">The sequence shown here is derived from an EMBL/GenBank/DDBJ whole genome shotgun (WGS) entry which is preliminary data.</text>
</comment>
<proteinExistence type="predicted"/>
<dbReference type="CDD" id="cd06170">
    <property type="entry name" value="LuxR_C_like"/>
    <property type="match status" value="1"/>
</dbReference>
<dbReference type="PRINTS" id="PR00038">
    <property type="entry name" value="HTHLUXR"/>
</dbReference>
<organism evidence="5 6">
    <name type="scientific">Rhodococcus opacus</name>
    <name type="common">Nocardia opaca</name>
    <dbReference type="NCBI Taxonomy" id="37919"/>
    <lineage>
        <taxon>Bacteria</taxon>
        <taxon>Bacillati</taxon>
        <taxon>Actinomycetota</taxon>
        <taxon>Actinomycetes</taxon>
        <taxon>Mycobacteriales</taxon>
        <taxon>Nocardiaceae</taxon>
        <taxon>Rhodococcus</taxon>
    </lineage>
</organism>
<reference evidence="5" key="1">
    <citation type="submission" date="2022-12" db="EMBL/GenBank/DDBJ databases">
        <authorList>
            <person name="Krivoruchko A.V."/>
            <person name="Elkin A."/>
        </authorList>
    </citation>
    <scope>NUCLEOTIDE SEQUENCE</scope>
    <source>
        <strain evidence="5">IEGM 249</strain>
    </source>
</reference>
<dbReference type="Pfam" id="PF00196">
    <property type="entry name" value="GerE"/>
    <property type="match status" value="1"/>
</dbReference>
<evidence type="ECO:0000256" key="1">
    <source>
        <dbReference type="ARBA" id="ARBA00023015"/>
    </source>
</evidence>
<dbReference type="InterPro" id="IPR000792">
    <property type="entry name" value="Tscrpt_reg_LuxR_C"/>
</dbReference>
<keyword evidence="1" id="KW-0805">Transcription regulation</keyword>
<dbReference type="InterPro" id="IPR016032">
    <property type="entry name" value="Sig_transdc_resp-reg_C-effctor"/>
</dbReference>
<gene>
    <name evidence="5" type="ORF">O4328_41340</name>
</gene>
<dbReference type="Gene3D" id="1.10.10.10">
    <property type="entry name" value="Winged helix-like DNA-binding domain superfamily/Winged helix DNA-binding domain"/>
    <property type="match status" value="1"/>
</dbReference>
<dbReference type="EMBL" id="JAPWIS010000039">
    <property type="protein sequence ID" value="MCZ4590006.1"/>
    <property type="molecule type" value="Genomic_DNA"/>
</dbReference>
<protein>
    <submittedName>
        <fullName evidence="5">Helix-turn-helix transcriptional regulator</fullName>
    </submittedName>
</protein>